<evidence type="ECO:0008006" key="3">
    <source>
        <dbReference type="Google" id="ProtNLM"/>
    </source>
</evidence>
<organism evidence="2">
    <name type="scientific">marine sediment metagenome</name>
    <dbReference type="NCBI Taxonomy" id="412755"/>
    <lineage>
        <taxon>unclassified sequences</taxon>
        <taxon>metagenomes</taxon>
        <taxon>ecological metagenomes</taxon>
    </lineage>
</organism>
<dbReference type="EMBL" id="LAZR01017585">
    <property type="protein sequence ID" value="KKL99801.1"/>
    <property type="molecule type" value="Genomic_DNA"/>
</dbReference>
<evidence type="ECO:0000313" key="2">
    <source>
        <dbReference type="EMBL" id="KKL99801.1"/>
    </source>
</evidence>
<dbReference type="GO" id="GO:0051117">
    <property type="term" value="F:ATPase binding"/>
    <property type="evidence" value="ECO:0007669"/>
    <property type="project" value="TreeGrafter"/>
</dbReference>
<dbReference type="PANTHER" id="PTHR10381:SF11">
    <property type="entry name" value="ATP-DEPENDENT CLP PROTEASE PROTEOLYTIC SUBUNIT, MITOCHONDRIAL"/>
    <property type="match status" value="1"/>
</dbReference>
<dbReference type="GO" id="GO:0004252">
    <property type="term" value="F:serine-type endopeptidase activity"/>
    <property type="evidence" value="ECO:0007669"/>
    <property type="project" value="InterPro"/>
</dbReference>
<sequence>MINIITFMILSATQFVVSGDTDMVDESYRVRRPITVEIIGYINESLANKFASDMEAAHETGQPIILIMIRSYGGSVYSLLSMIDVIKSAKVPVATVVVGKAMSAGAALLTCGTDGMRWVAPNATIMIHEISNAVSGKAGAIKANADETSRLNELMLGIMSENIGKKRNYLNDIIHSLGHADWYLTAEEALKHGIVNHIGVPEFVVDITVRTRLK</sequence>
<dbReference type="PANTHER" id="PTHR10381">
    <property type="entry name" value="ATP-DEPENDENT CLP PROTEASE PROTEOLYTIC SUBUNIT"/>
    <property type="match status" value="1"/>
</dbReference>
<dbReference type="SUPFAM" id="SSF52096">
    <property type="entry name" value="ClpP/crotonase"/>
    <property type="match status" value="1"/>
</dbReference>
<dbReference type="CDD" id="cd07017">
    <property type="entry name" value="S14_ClpP_2"/>
    <property type="match status" value="1"/>
</dbReference>
<accession>A0A0F9H9X6</accession>
<proteinExistence type="inferred from homology"/>
<dbReference type="InterPro" id="IPR023562">
    <property type="entry name" value="ClpP/TepA"/>
</dbReference>
<dbReference type="PRINTS" id="PR00127">
    <property type="entry name" value="CLPPROTEASEP"/>
</dbReference>
<dbReference type="Pfam" id="PF00574">
    <property type="entry name" value="CLP_protease"/>
    <property type="match status" value="1"/>
</dbReference>
<dbReference type="GO" id="GO:0004176">
    <property type="term" value="F:ATP-dependent peptidase activity"/>
    <property type="evidence" value="ECO:0007669"/>
    <property type="project" value="InterPro"/>
</dbReference>
<dbReference type="GO" id="GO:0006515">
    <property type="term" value="P:protein quality control for misfolded or incompletely synthesized proteins"/>
    <property type="evidence" value="ECO:0007669"/>
    <property type="project" value="TreeGrafter"/>
</dbReference>
<comment type="similarity">
    <text evidence="1">Belongs to the peptidase S14 family.</text>
</comment>
<dbReference type="Gene3D" id="3.90.226.10">
    <property type="entry name" value="2-enoyl-CoA Hydratase, Chain A, domain 1"/>
    <property type="match status" value="1"/>
</dbReference>
<name>A0A0F9H9X6_9ZZZZ</name>
<dbReference type="AlphaFoldDB" id="A0A0F9H9X6"/>
<comment type="caution">
    <text evidence="2">The sequence shown here is derived from an EMBL/GenBank/DDBJ whole genome shotgun (WGS) entry which is preliminary data.</text>
</comment>
<reference evidence="2" key="1">
    <citation type="journal article" date="2015" name="Nature">
        <title>Complex archaea that bridge the gap between prokaryotes and eukaryotes.</title>
        <authorList>
            <person name="Spang A."/>
            <person name="Saw J.H."/>
            <person name="Jorgensen S.L."/>
            <person name="Zaremba-Niedzwiedzka K."/>
            <person name="Martijn J."/>
            <person name="Lind A.E."/>
            <person name="van Eijk R."/>
            <person name="Schleper C."/>
            <person name="Guy L."/>
            <person name="Ettema T.J."/>
        </authorList>
    </citation>
    <scope>NUCLEOTIDE SEQUENCE</scope>
</reference>
<gene>
    <name evidence="2" type="ORF">LCGC14_1810810</name>
</gene>
<protein>
    <recommendedName>
        <fullName evidence="3">ATP-dependent Clp protease proteolytic subunit</fullName>
    </recommendedName>
</protein>
<evidence type="ECO:0000256" key="1">
    <source>
        <dbReference type="ARBA" id="ARBA00007039"/>
    </source>
</evidence>
<dbReference type="InterPro" id="IPR001907">
    <property type="entry name" value="ClpP"/>
</dbReference>
<dbReference type="InterPro" id="IPR029045">
    <property type="entry name" value="ClpP/crotonase-like_dom_sf"/>
</dbReference>
<dbReference type="GO" id="GO:0009368">
    <property type="term" value="C:endopeptidase Clp complex"/>
    <property type="evidence" value="ECO:0007669"/>
    <property type="project" value="TreeGrafter"/>
</dbReference>